<feature type="transmembrane region" description="Helical" evidence="1">
    <location>
        <begin position="16"/>
        <end position="35"/>
    </location>
</feature>
<accession>A0AAD2H426</accession>
<dbReference type="InterPro" id="IPR010721">
    <property type="entry name" value="UstE-like"/>
</dbReference>
<organism evidence="2 3">
    <name type="scientific">Mycena citricolor</name>
    <dbReference type="NCBI Taxonomy" id="2018698"/>
    <lineage>
        <taxon>Eukaryota</taxon>
        <taxon>Fungi</taxon>
        <taxon>Dikarya</taxon>
        <taxon>Basidiomycota</taxon>
        <taxon>Agaricomycotina</taxon>
        <taxon>Agaricomycetes</taxon>
        <taxon>Agaricomycetidae</taxon>
        <taxon>Agaricales</taxon>
        <taxon>Marasmiineae</taxon>
        <taxon>Mycenaceae</taxon>
        <taxon>Mycena</taxon>
    </lineage>
</organism>
<feature type="transmembrane region" description="Helical" evidence="1">
    <location>
        <begin position="141"/>
        <end position="166"/>
    </location>
</feature>
<feature type="transmembrane region" description="Helical" evidence="1">
    <location>
        <begin position="288"/>
        <end position="307"/>
    </location>
</feature>
<dbReference type="PANTHER" id="PTHR32251">
    <property type="entry name" value="3-OXO-5-ALPHA-STEROID 4-DEHYDROGENASE"/>
    <property type="match status" value="1"/>
</dbReference>
<keyword evidence="1" id="KW-1133">Transmembrane helix</keyword>
<reference evidence="2" key="1">
    <citation type="submission" date="2023-11" db="EMBL/GenBank/DDBJ databases">
        <authorList>
            <person name="De Vega J J."/>
            <person name="De Vega J J."/>
        </authorList>
    </citation>
    <scope>NUCLEOTIDE SEQUENCE</scope>
</reference>
<protein>
    <recommendedName>
        <fullName evidence="4">DUF1295-domain-containing protein</fullName>
    </recommendedName>
</protein>
<dbReference type="Gene3D" id="1.20.120.1630">
    <property type="match status" value="1"/>
</dbReference>
<feature type="non-terminal residue" evidence="2">
    <location>
        <position position="1"/>
    </location>
</feature>
<dbReference type="EMBL" id="CAVNYO010000138">
    <property type="protein sequence ID" value="CAK5268612.1"/>
    <property type="molecule type" value="Genomic_DNA"/>
</dbReference>
<keyword evidence="3" id="KW-1185">Reference proteome</keyword>
<feature type="transmembrane region" description="Helical" evidence="1">
    <location>
        <begin position="253"/>
        <end position="276"/>
    </location>
</feature>
<keyword evidence="1" id="KW-0812">Transmembrane</keyword>
<dbReference type="Proteomes" id="UP001295794">
    <property type="component" value="Unassembled WGS sequence"/>
</dbReference>
<comment type="caution">
    <text evidence="2">The sequence shown here is derived from an EMBL/GenBank/DDBJ whole genome shotgun (WGS) entry which is preliminary data.</text>
</comment>
<evidence type="ECO:0000313" key="2">
    <source>
        <dbReference type="EMBL" id="CAK5268612.1"/>
    </source>
</evidence>
<sequence>SARLSLTMNYLSIPPAFSWPVQFCLFSTATTYIASIITSNVSQVDRVWTFLPTIYTAYFALLPLWPKTQPFYPVPTPYTPAALEIAAEAYNPRALMLLGLVTTWMCRLSYNTYRRGLFNLKDEDYRWAVLRSQLHPALFQIVNLTFIAFTQNVLLLLLGVPAYYAAIQPVQSLDGRDYGVIALTLVVLALEFTADNQQYSFQTYKHTPRRYHEHQQWPGSRLDWTKEDVDRGFLTRGSWAWCRHPNFMCEQSFWWIMNLASLPHLPTVHLAAMFQSPFSDWLEHLGPLAPLTPAVALSILFFSSTVYTEAITAGKYKGYAAYQARVGMFSPPITVFKQLKLAMTGELPDVDKIVWGSKYPKLKTE</sequence>
<evidence type="ECO:0000256" key="1">
    <source>
        <dbReference type="SAM" id="Phobius"/>
    </source>
</evidence>
<keyword evidence="1" id="KW-0472">Membrane</keyword>
<proteinExistence type="predicted"/>
<dbReference type="Pfam" id="PF06966">
    <property type="entry name" value="DUF1295"/>
    <property type="match status" value="1"/>
</dbReference>
<dbReference type="GO" id="GO:0016020">
    <property type="term" value="C:membrane"/>
    <property type="evidence" value="ECO:0007669"/>
    <property type="project" value="TreeGrafter"/>
</dbReference>
<dbReference type="AlphaFoldDB" id="A0AAD2H426"/>
<gene>
    <name evidence="2" type="ORF">MYCIT1_LOCUS11906</name>
</gene>
<evidence type="ECO:0000313" key="3">
    <source>
        <dbReference type="Proteomes" id="UP001295794"/>
    </source>
</evidence>
<dbReference type="PANTHER" id="PTHR32251:SF23">
    <property type="entry name" value="3-OXO-5-ALPHA-STEROID 4-DEHYDROGENASE (DUF1295)"/>
    <property type="match status" value="1"/>
</dbReference>
<evidence type="ECO:0008006" key="4">
    <source>
        <dbReference type="Google" id="ProtNLM"/>
    </source>
</evidence>
<feature type="transmembrane region" description="Helical" evidence="1">
    <location>
        <begin position="47"/>
        <end position="65"/>
    </location>
</feature>
<name>A0AAD2H426_9AGAR</name>